<evidence type="ECO:0000256" key="5">
    <source>
        <dbReference type="ARBA" id="ARBA00022833"/>
    </source>
</evidence>
<dbReference type="AlphaFoldDB" id="A0A4V3DAC9"/>
<keyword evidence="5" id="KW-0862">Zinc</keyword>
<dbReference type="EMBL" id="SNYO01000003">
    <property type="protein sequence ID" value="TDQ61198.1"/>
    <property type="molecule type" value="Genomic_DNA"/>
</dbReference>
<keyword evidence="3" id="KW-0479">Metal-binding</keyword>
<comment type="similarity">
    <text evidence="2">Belongs to the metallo-beta-lactamase superfamily.</text>
</comment>
<dbReference type="PANTHER" id="PTHR42978">
    <property type="entry name" value="QUORUM-QUENCHING LACTONASE YTNP-RELATED-RELATED"/>
    <property type="match status" value="1"/>
</dbReference>
<dbReference type="Pfam" id="PF00753">
    <property type="entry name" value="Lactamase_B"/>
    <property type="match status" value="1"/>
</dbReference>
<reference evidence="7 8" key="1">
    <citation type="submission" date="2019-03" db="EMBL/GenBank/DDBJ databases">
        <title>Genomic Encyclopedia of Type Strains, Phase IV (KMG-IV): sequencing the most valuable type-strain genomes for metagenomic binning, comparative biology and taxonomic classification.</title>
        <authorList>
            <person name="Goeker M."/>
        </authorList>
    </citation>
    <scope>NUCLEOTIDE SEQUENCE [LARGE SCALE GENOMIC DNA]</scope>
    <source>
        <strain evidence="7 8">DSM 45775</strain>
    </source>
</reference>
<gene>
    <name evidence="7" type="ORF">EV188_103705</name>
</gene>
<evidence type="ECO:0000313" key="7">
    <source>
        <dbReference type="EMBL" id="TDQ61198.1"/>
    </source>
</evidence>
<evidence type="ECO:0000256" key="1">
    <source>
        <dbReference type="ARBA" id="ARBA00001947"/>
    </source>
</evidence>
<protein>
    <submittedName>
        <fullName evidence="7">Glyoxylase-like metal-dependent hydrolase (Beta-lactamase superfamily II)</fullName>
    </submittedName>
</protein>
<evidence type="ECO:0000259" key="6">
    <source>
        <dbReference type="SMART" id="SM00849"/>
    </source>
</evidence>
<dbReference type="RefSeq" id="WP_133826975.1">
    <property type="nucleotide sequence ID" value="NZ_BAABHR010000052.1"/>
</dbReference>
<evidence type="ECO:0000256" key="4">
    <source>
        <dbReference type="ARBA" id="ARBA00022801"/>
    </source>
</evidence>
<dbReference type="InterPro" id="IPR001279">
    <property type="entry name" value="Metallo-B-lactamas"/>
</dbReference>
<keyword evidence="4 7" id="KW-0378">Hydrolase</keyword>
<dbReference type="Proteomes" id="UP000295705">
    <property type="component" value="Unassembled WGS sequence"/>
</dbReference>
<comment type="caution">
    <text evidence="7">The sequence shown here is derived from an EMBL/GenBank/DDBJ whole genome shotgun (WGS) entry which is preliminary data.</text>
</comment>
<evidence type="ECO:0000256" key="3">
    <source>
        <dbReference type="ARBA" id="ARBA00022723"/>
    </source>
</evidence>
<dbReference type="CDD" id="cd07729">
    <property type="entry name" value="AHL_lactonase_MBL-fold"/>
    <property type="match status" value="1"/>
</dbReference>
<dbReference type="Gene3D" id="3.60.15.10">
    <property type="entry name" value="Ribonuclease Z/Hydroxyacylglutathione hydrolase-like"/>
    <property type="match status" value="1"/>
</dbReference>
<sequence>MTAALSDVETTVPEPADQVLSVRYAGRTVRRSDVLHDYAAYGEPDGDLEMDYNFYVVTGPDGITLFDTGYDVAARDWLGEIPGTTTPECLDLLGIDPRDVVRVVTSHFHYDHIGHLALFERAEVVAAREEYDYWSGKRARDGLAGEFATDADLDAVERARAEGRLTLLDGPTRVAPHLTVVPVGGHTPGESLLVVGTRERPLLLAADAAHFGIQVENDWPFFAFTDLDRMRRGLGRIHAVAHALGATVVPGHDGRTRHEHPAAPGPGGRVAVVLG</sequence>
<evidence type="ECO:0000313" key="8">
    <source>
        <dbReference type="Proteomes" id="UP000295705"/>
    </source>
</evidence>
<name>A0A4V3DAC9_9PSEU</name>
<organism evidence="7 8">
    <name type="scientific">Actinomycetospora succinea</name>
    <dbReference type="NCBI Taxonomy" id="663603"/>
    <lineage>
        <taxon>Bacteria</taxon>
        <taxon>Bacillati</taxon>
        <taxon>Actinomycetota</taxon>
        <taxon>Actinomycetes</taxon>
        <taxon>Pseudonocardiales</taxon>
        <taxon>Pseudonocardiaceae</taxon>
        <taxon>Actinomycetospora</taxon>
    </lineage>
</organism>
<feature type="domain" description="Metallo-beta-lactamase" evidence="6">
    <location>
        <begin position="51"/>
        <end position="252"/>
    </location>
</feature>
<dbReference type="PANTHER" id="PTHR42978:SF2">
    <property type="entry name" value="102 KBASES UNSTABLE REGION: FROM 1 TO 119443"/>
    <property type="match status" value="1"/>
</dbReference>
<dbReference type="GO" id="GO:0046872">
    <property type="term" value="F:metal ion binding"/>
    <property type="evidence" value="ECO:0007669"/>
    <property type="project" value="UniProtKB-KW"/>
</dbReference>
<dbReference type="GO" id="GO:0016787">
    <property type="term" value="F:hydrolase activity"/>
    <property type="evidence" value="ECO:0007669"/>
    <property type="project" value="UniProtKB-KW"/>
</dbReference>
<dbReference type="OrthoDB" id="3196337at2"/>
<keyword evidence="8" id="KW-1185">Reference proteome</keyword>
<accession>A0A4V3DAC9</accession>
<comment type="cofactor">
    <cofactor evidence="1">
        <name>Zn(2+)</name>
        <dbReference type="ChEBI" id="CHEBI:29105"/>
    </cofactor>
</comment>
<dbReference type="InterPro" id="IPR051013">
    <property type="entry name" value="MBL_superfamily_lactonases"/>
</dbReference>
<evidence type="ECO:0000256" key="2">
    <source>
        <dbReference type="ARBA" id="ARBA00007749"/>
    </source>
</evidence>
<proteinExistence type="inferred from homology"/>
<dbReference type="SMART" id="SM00849">
    <property type="entry name" value="Lactamase_B"/>
    <property type="match status" value="1"/>
</dbReference>
<dbReference type="InterPro" id="IPR036866">
    <property type="entry name" value="RibonucZ/Hydroxyglut_hydro"/>
</dbReference>
<dbReference type="SUPFAM" id="SSF56281">
    <property type="entry name" value="Metallo-hydrolase/oxidoreductase"/>
    <property type="match status" value="1"/>
</dbReference>